<evidence type="ECO:0000313" key="6">
    <source>
        <dbReference type="Proteomes" id="UP000698222"/>
    </source>
</evidence>
<reference evidence="5 6" key="1">
    <citation type="submission" date="2021-03" db="EMBL/GenBank/DDBJ databases">
        <title>Sequencing the genomes of 1000 actinobacteria strains.</title>
        <authorList>
            <person name="Klenk H.-P."/>
        </authorList>
    </citation>
    <scope>NUCLEOTIDE SEQUENCE [LARGE SCALE GENOMIC DNA]</scope>
    <source>
        <strain evidence="5 6">DSM 14564</strain>
    </source>
</reference>
<sequence length="439" mass="47847">MRRRAFHLATVAAATGLTLTACSGAPKAERGENDEIIVTFWHSMRGNNGEQLQAYVKEFNESQDEIIVNESQQGMYEEAYTKLMQVVGTDDAPDIMQMGNLRQTLDAGMITPMQKLVDADDSFDADELLPATRGVYTVDDTLQYMPHSASNNVIFFNVDAFKEAGLDPDDPPRTYSEFADAARTLKEKLDLDEGAGVLINGSVFSTLNSVQGEPLLNNANGWEGAPTAAEFDGEAGVGIMTWLQQMLDEGILGNYGRDFDNLRQPWYSGKIAMISDTTAATMMHEQAATFAFDVMPLPVPDDVEPLTASPGGNGLAILENVAEETQQAAFELVKFLVSPEIQARWAANTGYFPVVESAWDEDVLRDAMEKIPAMKTANKLVQETGDSPDTRSPLSGVSPDSYIADAWEAVYDGGDTTEELTKAADLVDTDLEKYNKANG</sequence>
<dbReference type="SUPFAM" id="SSF53850">
    <property type="entry name" value="Periplasmic binding protein-like II"/>
    <property type="match status" value="1"/>
</dbReference>
<evidence type="ECO:0000313" key="5">
    <source>
        <dbReference type="EMBL" id="MBP2407574.1"/>
    </source>
</evidence>
<protein>
    <submittedName>
        <fullName evidence="5">Sn-glycerol 3-phosphate transport system substrate-binding protein</fullName>
    </submittedName>
</protein>
<gene>
    <name evidence="5" type="ORF">JOF44_000477</name>
</gene>
<comment type="caution">
    <text evidence="5">The sequence shown here is derived from an EMBL/GenBank/DDBJ whole genome shotgun (WGS) entry which is preliminary data.</text>
</comment>
<evidence type="ECO:0000256" key="4">
    <source>
        <dbReference type="ARBA" id="ARBA00022729"/>
    </source>
</evidence>
<dbReference type="CDD" id="cd14748">
    <property type="entry name" value="PBP2_UgpB"/>
    <property type="match status" value="1"/>
</dbReference>
<comment type="similarity">
    <text evidence="2">Belongs to the bacterial solute-binding protein 1 family.</text>
</comment>
<keyword evidence="4" id="KW-0732">Signal</keyword>
<proteinExistence type="inferred from homology"/>
<dbReference type="PROSITE" id="PS51257">
    <property type="entry name" value="PROKAR_LIPOPROTEIN"/>
    <property type="match status" value="1"/>
</dbReference>
<organism evidence="5 6">
    <name type="scientific">Brachybacterium fresconis</name>
    <dbReference type="NCBI Taxonomy" id="173363"/>
    <lineage>
        <taxon>Bacteria</taxon>
        <taxon>Bacillati</taxon>
        <taxon>Actinomycetota</taxon>
        <taxon>Actinomycetes</taxon>
        <taxon>Micrococcales</taxon>
        <taxon>Dermabacteraceae</taxon>
        <taxon>Brachybacterium</taxon>
    </lineage>
</organism>
<dbReference type="Pfam" id="PF01547">
    <property type="entry name" value="SBP_bac_1"/>
    <property type="match status" value="1"/>
</dbReference>
<name>A0ABS4YFK6_9MICO</name>
<dbReference type="RefSeq" id="WP_209886936.1">
    <property type="nucleotide sequence ID" value="NZ_BAAAJV010000011.1"/>
</dbReference>
<dbReference type="InterPro" id="IPR050490">
    <property type="entry name" value="Bact_solute-bd_prot1"/>
</dbReference>
<keyword evidence="3" id="KW-0813">Transport</keyword>
<evidence type="ECO:0000256" key="3">
    <source>
        <dbReference type="ARBA" id="ARBA00022448"/>
    </source>
</evidence>
<dbReference type="PANTHER" id="PTHR43649:SF31">
    <property type="entry name" value="SN-GLYCEROL-3-PHOSPHATE-BINDING PERIPLASMIC PROTEIN UGPB"/>
    <property type="match status" value="1"/>
</dbReference>
<dbReference type="Gene3D" id="3.40.190.10">
    <property type="entry name" value="Periplasmic binding protein-like II"/>
    <property type="match status" value="2"/>
</dbReference>
<dbReference type="PANTHER" id="PTHR43649">
    <property type="entry name" value="ARABINOSE-BINDING PROTEIN-RELATED"/>
    <property type="match status" value="1"/>
</dbReference>
<dbReference type="InterPro" id="IPR006059">
    <property type="entry name" value="SBP"/>
</dbReference>
<accession>A0ABS4YFK6</accession>
<keyword evidence="6" id="KW-1185">Reference proteome</keyword>
<evidence type="ECO:0000256" key="2">
    <source>
        <dbReference type="ARBA" id="ARBA00008520"/>
    </source>
</evidence>
<comment type="subcellular location">
    <subcellularLocation>
        <location evidence="1">Cell envelope</location>
    </subcellularLocation>
</comment>
<dbReference type="Proteomes" id="UP000698222">
    <property type="component" value="Unassembled WGS sequence"/>
</dbReference>
<dbReference type="EMBL" id="JAGIOC010000001">
    <property type="protein sequence ID" value="MBP2407574.1"/>
    <property type="molecule type" value="Genomic_DNA"/>
</dbReference>
<evidence type="ECO:0000256" key="1">
    <source>
        <dbReference type="ARBA" id="ARBA00004196"/>
    </source>
</evidence>